<accession>A0A7V3E7Y0</accession>
<gene>
    <name evidence="2" type="ORF">ENS31_12715</name>
</gene>
<dbReference type="NCBIfam" id="TIGR04183">
    <property type="entry name" value="Por_Secre_tail"/>
    <property type="match status" value="1"/>
</dbReference>
<sequence>MKNSLLSIAALLLFIIFESSAIYSQATIETGSMGIVVSAYGRIRAYLPNAATGVKHLERISPLVGVSSDAVFDYQNDMDTEEPTTLVSTPQLSDFEITGAYNNAYSAAPPDVLVKYNVYSWTNAKYAVVKWTIVNREASSINAKIGLDVIMSLEGTYGYDTVNYDQTNQIILTHRGGVNSGIKILSHPLQSLYSFEWYDNYYVDSSYWSWLNYGAIQNEYIGSVEGPVTIPSIDFINISSGDSVAFYFAIALGENQSEVVAQISEATVKYNTVLGIDNKISETPTDFSLFQNYPNPFNPNTKIQFSVSTAEFVSLKVFDVLGNEVATLVSEQLTPGIYQHNFDATNLSSGVYYYKLQAGNYSETKKMILMR</sequence>
<comment type="caution">
    <text evidence="2">The sequence shown here is derived from an EMBL/GenBank/DDBJ whole genome shotgun (WGS) entry which is preliminary data.</text>
</comment>
<dbReference type="AlphaFoldDB" id="A0A7V3E7Y0"/>
<dbReference type="Gene3D" id="2.60.40.4070">
    <property type="match status" value="1"/>
</dbReference>
<dbReference type="RefSeq" id="WP_304145533.1">
    <property type="nucleotide sequence ID" value="NZ_JAOAIE010000056.1"/>
</dbReference>
<evidence type="ECO:0000259" key="1">
    <source>
        <dbReference type="Pfam" id="PF18962"/>
    </source>
</evidence>
<evidence type="ECO:0000313" key="2">
    <source>
        <dbReference type="EMBL" id="HFI92371.1"/>
    </source>
</evidence>
<proteinExistence type="predicted"/>
<dbReference type="EMBL" id="DSUJ01000011">
    <property type="protein sequence ID" value="HFI92371.1"/>
    <property type="molecule type" value="Genomic_DNA"/>
</dbReference>
<reference evidence="2" key="1">
    <citation type="journal article" date="2020" name="mSystems">
        <title>Genome- and Community-Level Interaction Insights into Carbon Utilization and Element Cycling Functions of Hydrothermarchaeota in Hydrothermal Sediment.</title>
        <authorList>
            <person name="Zhou Z."/>
            <person name="Liu Y."/>
            <person name="Xu W."/>
            <person name="Pan J."/>
            <person name="Luo Z.H."/>
            <person name="Li M."/>
        </authorList>
    </citation>
    <scope>NUCLEOTIDE SEQUENCE [LARGE SCALE GENOMIC DNA]</scope>
    <source>
        <strain evidence="2">SpSt-479</strain>
    </source>
</reference>
<protein>
    <submittedName>
        <fullName evidence="2">T9SS type A sorting domain-containing protein</fullName>
    </submittedName>
</protein>
<feature type="domain" description="Secretion system C-terminal sorting" evidence="1">
    <location>
        <begin position="293"/>
        <end position="368"/>
    </location>
</feature>
<organism evidence="2">
    <name type="scientific">Ignavibacterium album</name>
    <dbReference type="NCBI Taxonomy" id="591197"/>
    <lineage>
        <taxon>Bacteria</taxon>
        <taxon>Pseudomonadati</taxon>
        <taxon>Ignavibacteriota</taxon>
        <taxon>Ignavibacteria</taxon>
        <taxon>Ignavibacteriales</taxon>
        <taxon>Ignavibacteriaceae</taxon>
        <taxon>Ignavibacterium</taxon>
    </lineage>
</organism>
<dbReference type="Pfam" id="PF18962">
    <property type="entry name" value="Por_Secre_tail"/>
    <property type="match status" value="1"/>
</dbReference>
<name>A0A7V3E7Y0_9BACT</name>
<dbReference type="InterPro" id="IPR026444">
    <property type="entry name" value="Secre_tail"/>
</dbReference>